<dbReference type="PANTHER" id="PTHR43298">
    <property type="entry name" value="MULTIDRUG RESISTANCE PROTEIN NORM-RELATED"/>
    <property type="match status" value="1"/>
</dbReference>
<keyword evidence="7" id="KW-0406">Ion transport</keyword>
<dbReference type="PANTHER" id="PTHR43298:SF2">
    <property type="entry name" value="FMN_FAD EXPORTER YEEO-RELATED"/>
    <property type="match status" value="1"/>
</dbReference>
<keyword evidence="3" id="KW-0050">Antiport</keyword>
<sequence length="456" mass="47158">MMKAVADMNDPRVMRLVLTIALPAVAGLAASAGHHAINAIFLGALGPEVLAGISLVMPLFLLVAATGQGLGIGLATLLARHLGEGDVPAASSVAVTALAATIPIGIVLSVLIYLGLPSFVGALGASNELLAPGLNYGRLLAFGVTLGLLQAVCDFIAIAEGNSRFSMIVLIASFALNAILDPVFIFLLQFRETGAAFATILSSVAALLCYVVYFQRRWGKVRVTMRLVHWQLLRPIARIGIPAAATSVVTGVGFLVLLREAAVHGGDAGVAATAIAIRLMTLGQLPVFGFCLGAQSVVSHAVGAGDPLRIRAIIRVMLAVTIPVASLYSALLFLGAEPIVRLFTDSPEVAAEAISYLRALFPVFPLAAFQSVLLVMLQSRGRAGLSAVVGLAPQGYLLIPLLLLLPLWIGFAGVALAPAGAAILAAVLGLVIARREWLALLPTSPGQLVGQSTLHP</sequence>
<dbReference type="EMBL" id="BAYX01000006">
    <property type="protein sequence ID" value="GAJ93690.1"/>
    <property type="molecule type" value="Genomic_DNA"/>
</dbReference>
<evidence type="ECO:0000256" key="2">
    <source>
        <dbReference type="ARBA" id="ARBA00022448"/>
    </source>
</evidence>
<reference evidence="11 12" key="1">
    <citation type="submission" date="2014-05" db="EMBL/GenBank/DDBJ databases">
        <title>Whole genome shotgun sequence of Rhizobium rhizogenes NBRC 13257.</title>
        <authorList>
            <person name="Katano-Makiyama Y."/>
            <person name="Hosoyama A."/>
            <person name="Hashimoto M."/>
            <person name="Hosoyama Y."/>
            <person name="Noguchi M."/>
            <person name="Tsuchikane K."/>
            <person name="Kimura A."/>
            <person name="Ohji S."/>
            <person name="Ichikawa N."/>
            <person name="Yamazoe A."/>
            <person name="Fujita N."/>
        </authorList>
    </citation>
    <scope>NUCLEOTIDE SEQUENCE [LARGE SCALE GENOMIC DNA]</scope>
    <source>
        <strain evidence="11 12">NBRC 13257</strain>
    </source>
</reference>
<comment type="caution">
    <text evidence="11">The sequence shown here is derived from an EMBL/GenBank/DDBJ whole genome shotgun (WGS) entry which is preliminary data.</text>
</comment>
<evidence type="ECO:0000256" key="5">
    <source>
        <dbReference type="ARBA" id="ARBA00022692"/>
    </source>
</evidence>
<feature type="transmembrane region" description="Helical" evidence="10">
    <location>
        <begin position="91"/>
        <end position="116"/>
    </location>
</feature>
<accession>A0AA87Q1E2</accession>
<dbReference type="InterPro" id="IPR048279">
    <property type="entry name" value="MdtK-like"/>
</dbReference>
<feature type="transmembrane region" description="Helical" evidence="10">
    <location>
        <begin position="313"/>
        <end position="336"/>
    </location>
</feature>
<feature type="transmembrane region" description="Helical" evidence="10">
    <location>
        <begin position="384"/>
        <end position="405"/>
    </location>
</feature>
<dbReference type="InterPro" id="IPR002528">
    <property type="entry name" value="MATE_fam"/>
</dbReference>
<evidence type="ECO:0000256" key="7">
    <source>
        <dbReference type="ARBA" id="ARBA00023065"/>
    </source>
</evidence>
<dbReference type="Proteomes" id="UP000026941">
    <property type="component" value="Unassembled WGS sequence"/>
</dbReference>
<dbReference type="NCBIfam" id="TIGR00797">
    <property type="entry name" value="matE"/>
    <property type="match status" value="1"/>
</dbReference>
<organism evidence="11 12">
    <name type="scientific">Rhizobium rhizogenes NBRC 13257</name>
    <dbReference type="NCBI Taxonomy" id="1220581"/>
    <lineage>
        <taxon>Bacteria</taxon>
        <taxon>Pseudomonadati</taxon>
        <taxon>Pseudomonadota</taxon>
        <taxon>Alphaproteobacteria</taxon>
        <taxon>Hyphomicrobiales</taxon>
        <taxon>Rhizobiaceae</taxon>
        <taxon>Rhizobium/Agrobacterium group</taxon>
        <taxon>Rhizobium</taxon>
    </lineage>
</organism>
<dbReference type="GO" id="GO:0042910">
    <property type="term" value="F:xenobiotic transmembrane transporter activity"/>
    <property type="evidence" value="ECO:0007669"/>
    <property type="project" value="InterPro"/>
</dbReference>
<evidence type="ECO:0000256" key="9">
    <source>
        <dbReference type="ARBA" id="ARBA00031636"/>
    </source>
</evidence>
<dbReference type="GO" id="GO:0006811">
    <property type="term" value="P:monoatomic ion transport"/>
    <property type="evidence" value="ECO:0007669"/>
    <property type="project" value="UniProtKB-KW"/>
</dbReference>
<gene>
    <name evidence="11" type="ORF">RRH01S_06_03110</name>
</gene>
<evidence type="ECO:0000256" key="4">
    <source>
        <dbReference type="ARBA" id="ARBA00022475"/>
    </source>
</evidence>
<evidence type="ECO:0000313" key="12">
    <source>
        <dbReference type="Proteomes" id="UP000026941"/>
    </source>
</evidence>
<feature type="transmembrane region" description="Helical" evidence="10">
    <location>
        <begin position="136"/>
        <end position="158"/>
    </location>
</feature>
<dbReference type="GO" id="GO:0015297">
    <property type="term" value="F:antiporter activity"/>
    <property type="evidence" value="ECO:0007669"/>
    <property type="project" value="UniProtKB-KW"/>
</dbReference>
<dbReference type="RefSeq" id="WP_234711705.1">
    <property type="nucleotide sequence ID" value="NZ_BAYX01000006.1"/>
</dbReference>
<feature type="transmembrane region" description="Helical" evidence="10">
    <location>
        <begin position="194"/>
        <end position="214"/>
    </location>
</feature>
<keyword evidence="8 10" id="KW-0472">Membrane</keyword>
<dbReference type="GO" id="GO:0005886">
    <property type="term" value="C:plasma membrane"/>
    <property type="evidence" value="ECO:0007669"/>
    <property type="project" value="UniProtKB-SubCell"/>
</dbReference>
<feature type="transmembrane region" description="Helical" evidence="10">
    <location>
        <begin position="411"/>
        <end position="433"/>
    </location>
</feature>
<dbReference type="InterPro" id="IPR050222">
    <property type="entry name" value="MATE_MdtK"/>
</dbReference>
<keyword evidence="6 10" id="KW-1133">Transmembrane helix</keyword>
<evidence type="ECO:0000256" key="3">
    <source>
        <dbReference type="ARBA" id="ARBA00022449"/>
    </source>
</evidence>
<dbReference type="PIRSF" id="PIRSF006603">
    <property type="entry name" value="DinF"/>
    <property type="match status" value="1"/>
</dbReference>
<keyword evidence="2" id="KW-0813">Transport</keyword>
<comment type="subcellular location">
    <subcellularLocation>
        <location evidence="1">Cell inner membrane</location>
        <topology evidence="1">Multi-pass membrane protein</topology>
    </subcellularLocation>
</comment>
<feature type="transmembrane region" description="Helical" evidence="10">
    <location>
        <begin position="270"/>
        <end position="292"/>
    </location>
</feature>
<proteinExistence type="predicted"/>
<evidence type="ECO:0000256" key="6">
    <source>
        <dbReference type="ARBA" id="ARBA00022989"/>
    </source>
</evidence>
<feature type="transmembrane region" description="Helical" evidence="10">
    <location>
        <begin position="235"/>
        <end position="258"/>
    </location>
</feature>
<dbReference type="AlphaFoldDB" id="A0AA87Q1E2"/>
<evidence type="ECO:0000256" key="10">
    <source>
        <dbReference type="SAM" id="Phobius"/>
    </source>
</evidence>
<dbReference type="Pfam" id="PF01554">
    <property type="entry name" value="MatE"/>
    <property type="match status" value="2"/>
</dbReference>
<evidence type="ECO:0000256" key="8">
    <source>
        <dbReference type="ARBA" id="ARBA00023136"/>
    </source>
</evidence>
<evidence type="ECO:0000313" key="11">
    <source>
        <dbReference type="EMBL" id="GAJ93690.1"/>
    </source>
</evidence>
<keyword evidence="5 10" id="KW-0812">Transmembrane</keyword>
<protein>
    <recommendedName>
        <fullName evidence="9">Multidrug-efflux transporter</fullName>
    </recommendedName>
</protein>
<keyword evidence="4" id="KW-1003">Cell membrane</keyword>
<evidence type="ECO:0000256" key="1">
    <source>
        <dbReference type="ARBA" id="ARBA00004429"/>
    </source>
</evidence>
<name>A0AA87Q1E2_RHIRH</name>
<feature type="transmembrane region" description="Helical" evidence="10">
    <location>
        <begin position="165"/>
        <end position="188"/>
    </location>
</feature>
<feature type="transmembrane region" description="Helical" evidence="10">
    <location>
        <begin position="356"/>
        <end position="377"/>
    </location>
</feature>
<feature type="transmembrane region" description="Helical" evidence="10">
    <location>
        <begin position="55"/>
        <end position="79"/>
    </location>
</feature>